<proteinExistence type="predicted"/>
<keyword evidence="1" id="KW-1133">Transmembrane helix</keyword>
<evidence type="ECO:0000313" key="2">
    <source>
        <dbReference type="EMBL" id="RCX22919.1"/>
    </source>
</evidence>
<protein>
    <submittedName>
        <fullName evidence="2">Uncharacterized protein</fullName>
    </submittedName>
</protein>
<comment type="caution">
    <text evidence="2">The sequence shown here is derived from an EMBL/GenBank/DDBJ whole genome shotgun (WGS) entry which is preliminary data.</text>
</comment>
<keyword evidence="3" id="KW-1185">Reference proteome</keyword>
<dbReference type="EMBL" id="QPJW01000001">
    <property type="protein sequence ID" value="RCX22919.1"/>
    <property type="molecule type" value="Genomic_DNA"/>
</dbReference>
<organism evidence="2 3">
    <name type="scientific">Fontibacillus phaseoli</name>
    <dbReference type="NCBI Taxonomy" id="1416533"/>
    <lineage>
        <taxon>Bacteria</taxon>
        <taxon>Bacillati</taxon>
        <taxon>Bacillota</taxon>
        <taxon>Bacilli</taxon>
        <taxon>Bacillales</taxon>
        <taxon>Paenibacillaceae</taxon>
        <taxon>Fontibacillus</taxon>
    </lineage>
</organism>
<sequence length="45" mass="5203">MTHFITHHPYLFAILCVFALIAASNIGTAWASAWAYRKYFEKRKG</sequence>
<evidence type="ECO:0000313" key="3">
    <source>
        <dbReference type="Proteomes" id="UP000253090"/>
    </source>
</evidence>
<reference evidence="2 3" key="1">
    <citation type="submission" date="2018-07" db="EMBL/GenBank/DDBJ databases">
        <title>Genomic Encyclopedia of Type Strains, Phase III (KMG-III): the genomes of soil and plant-associated and newly described type strains.</title>
        <authorList>
            <person name="Whitman W."/>
        </authorList>
    </citation>
    <scope>NUCLEOTIDE SEQUENCE [LARGE SCALE GENOMIC DNA]</scope>
    <source>
        <strain evidence="2 3">CECT 8333</strain>
    </source>
</reference>
<name>A0A369BMT8_9BACL</name>
<dbReference type="RefSeq" id="WP_181873002.1">
    <property type="nucleotide sequence ID" value="NZ_QPJW01000001.1"/>
</dbReference>
<keyword evidence="1" id="KW-0472">Membrane</keyword>
<evidence type="ECO:0000256" key="1">
    <source>
        <dbReference type="SAM" id="Phobius"/>
    </source>
</evidence>
<dbReference type="Proteomes" id="UP000253090">
    <property type="component" value="Unassembled WGS sequence"/>
</dbReference>
<accession>A0A369BMT8</accession>
<gene>
    <name evidence="2" type="ORF">DFP94_101508</name>
</gene>
<feature type="transmembrane region" description="Helical" evidence="1">
    <location>
        <begin position="12"/>
        <end position="36"/>
    </location>
</feature>
<keyword evidence="1" id="KW-0812">Transmembrane</keyword>
<dbReference type="AlphaFoldDB" id="A0A369BMT8"/>